<reference evidence="1 2" key="1">
    <citation type="journal article" date="2022" name="Front. Microbiol.">
        <title>Identification and characterization of a novel class of self-sufficient cytochrome P450 hydroxylase involved in cyclohexanecarboxylate degradation in Paraburkholderia terrae strain KU-64.</title>
        <authorList>
            <person name="Yamamoto T."/>
            <person name="Hasegawa Y."/>
            <person name="Iwaki H."/>
        </authorList>
    </citation>
    <scope>NUCLEOTIDE SEQUENCE [LARGE SCALE GENOMIC DNA]</scope>
    <source>
        <strain evidence="1 2">KU-64</strain>
    </source>
</reference>
<evidence type="ECO:0008006" key="3">
    <source>
        <dbReference type="Google" id="ProtNLM"/>
    </source>
</evidence>
<name>A0ABN6JXG9_9BURK</name>
<evidence type="ECO:0000313" key="2">
    <source>
        <dbReference type="Proteomes" id="UP001319874"/>
    </source>
</evidence>
<accession>A0ABN6JXG9</accession>
<gene>
    <name evidence="1" type="ORF">PTKU64_93420</name>
</gene>
<protein>
    <recommendedName>
        <fullName evidence="3">Nucleotidyl transferase AbiEii/AbiGii toxin family protein</fullName>
    </recommendedName>
</protein>
<keyword evidence="2" id="KW-1185">Reference proteome</keyword>
<geneLocation type="plasmid" evidence="1 2">
    <name>pPT365</name>
</geneLocation>
<sequence>MNDQYLNTIRRMLAMVPDKPDTLRFAMKGGRPINTFVQDLPCLSVDIDVAMRERTALAAATHSRSSMRAKIETRYALTSAREPLRTGALHDENKF</sequence>
<dbReference type="EMBL" id="AP024959">
    <property type="protein sequence ID" value="BCZ85667.1"/>
    <property type="molecule type" value="Genomic_DNA"/>
</dbReference>
<keyword evidence="1" id="KW-0614">Plasmid</keyword>
<evidence type="ECO:0000313" key="1">
    <source>
        <dbReference type="EMBL" id="BCZ85667.1"/>
    </source>
</evidence>
<dbReference type="Proteomes" id="UP001319874">
    <property type="component" value="Plasmid pPT365"/>
</dbReference>
<proteinExistence type="predicted"/>
<organism evidence="1 2">
    <name type="scientific">Paraburkholderia terrae</name>
    <dbReference type="NCBI Taxonomy" id="311230"/>
    <lineage>
        <taxon>Bacteria</taxon>
        <taxon>Pseudomonadati</taxon>
        <taxon>Pseudomonadota</taxon>
        <taxon>Betaproteobacteria</taxon>
        <taxon>Burkholderiales</taxon>
        <taxon>Burkholderiaceae</taxon>
        <taxon>Paraburkholderia</taxon>
    </lineage>
</organism>